<dbReference type="Pfam" id="PF12680">
    <property type="entry name" value="SnoaL_2"/>
    <property type="match status" value="1"/>
</dbReference>
<sequence length="190" mass="20842">MSRATWFVLLLAVSSGTISSGALAMAHSNNPNRAACEVWLREMAFAKSVQRHDAAAFATFLAGDAVFDANTDKPTHGARAVRQHWAAIIAGKTVRLDWYPQHVVAAADSALAYSSGVYLFENPETHAKPRYLTGHFSTTWRRDGDDVWRVAFDGGDEGRPASDTQVKAFRAGRRNECPMVTVAELPTIRH</sequence>
<dbReference type="Proteomes" id="UP001596111">
    <property type="component" value="Unassembled WGS sequence"/>
</dbReference>
<keyword evidence="1" id="KW-0732">Signal</keyword>
<evidence type="ECO:0000313" key="4">
    <source>
        <dbReference type="Proteomes" id="UP001596111"/>
    </source>
</evidence>
<dbReference type="SUPFAM" id="SSF54427">
    <property type="entry name" value="NTF2-like"/>
    <property type="match status" value="1"/>
</dbReference>
<protein>
    <submittedName>
        <fullName evidence="3">YybH family protein</fullName>
    </submittedName>
</protein>
<name>A0ABW0STC8_9GAMM</name>
<keyword evidence="4" id="KW-1185">Reference proteome</keyword>
<dbReference type="RefSeq" id="WP_377324176.1">
    <property type="nucleotide sequence ID" value="NZ_JBHSNG010000002.1"/>
</dbReference>
<feature type="signal peptide" evidence="1">
    <location>
        <begin position="1"/>
        <end position="24"/>
    </location>
</feature>
<accession>A0ABW0STC8</accession>
<dbReference type="EMBL" id="JBHSNG010000002">
    <property type="protein sequence ID" value="MFC5580043.1"/>
    <property type="molecule type" value="Genomic_DNA"/>
</dbReference>
<organism evidence="3 4">
    <name type="scientific">Rhodanobacter terrae</name>
    <dbReference type="NCBI Taxonomy" id="418647"/>
    <lineage>
        <taxon>Bacteria</taxon>
        <taxon>Pseudomonadati</taxon>
        <taxon>Pseudomonadota</taxon>
        <taxon>Gammaproteobacteria</taxon>
        <taxon>Lysobacterales</taxon>
        <taxon>Rhodanobacteraceae</taxon>
        <taxon>Rhodanobacter</taxon>
    </lineage>
</organism>
<evidence type="ECO:0000259" key="2">
    <source>
        <dbReference type="Pfam" id="PF12680"/>
    </source>
</evidence>
<feature type="chain" id="PRO_5046950382" evidence="1">
    <location>
        <begin position="25"/>
        <end position="190"/>
    </location>
</feature>
<evidence type="ECO:0000313" key="3">
    <source>
        <dbReference type="EMBL" id="MFC5580043.1"/>
    </source>
</evidence>
<dbReference type="InterPro" id="IPR037401">
    <property type="entry name" value="SnoaL-like"/>
</dbReference>
<evidence type="ECO:0000256" key="1">
    <source>
        <dbReference type="SAM" id="SignalP"/>
    </source>
</evidence>
<dbReference type="InterPro" id="IPR032710">
    <property type="entry name" value="NTF2-like_dom_sf"/>
</dbReference>
<feature type="domain" description="SnoaL-like" evidence="2">
    <location>
        <begin position="45"/>
        <end position="143"/>
    </location>
</feature>
<proteinExistence type="predicted"/>
<reference evidence="4" key="1">
    <citation type="journal article" date="2019" name="Int. J. Syst. Evol. Microbiol.">
        <title>The Global Catalogue of Microorganisms (GCM) 10K type strain sequencing project: providing services to taxonomists for standard genome sequencing and annotation.</title>
        <authorList>
            <consortium name="The Broad Institute Genomics Platform"/>
            <consortium name="The Broad Institute Genome Sequencing Center for Infectious Disease"/>
            <person name="Wu L."/>
            <person name="Ma J."/>
        </authorList>
    </citation>
    <scope>NUCLEOTIDE SEQUENCE [LARGE SCALE GENOMIC DNA]</scope>
    <source>
        <strain evidence="4">CGMCC 1.13587</strain>
    </source>
</reference>
<dbReference type="Gene3D" id="3.10.450.50">
    <property type="match status" value="1"/>
</dbReference>
<comment type="caution">
    <text evidence="3">The sequence shown here is derived from an EMBL/GenBank/DDBJ whole genome shotgun (WGS) entry which is preliminary data.</text>
</comment>
<gene>
    <name evidence="3" type="ORF">ACFPPB_02765</name>
</gene>